<dbReference type="EMBL" id="FNCF01000005">
    <property type="protein sequence ID" value="SDG76914.1"/>
    <property type="molecule type" value="Genomic_DNA"/>
</dbReference>
<protein>
    <recommendedName>
        <fullName evidence="4">Magnesium transporter NIPA</fullName>
    </recommendedName>
</protein>
<accession>A0A1G7WYD8</accession>
<keyword evidence="1" id="KW-0812">Transmembrane</keyword>
<keyword evidence="1" id="KW-0472">Membrane</keyword>
<dbReference type="SUPFAM" id="SSF103481">
    <property type="entry name" value="Multidrug resistance efflux transporter EmrE"/>
    <property type="match status" value="1"/>
</dbReference>
<sequence>MTELALAAAVLAMLVNSAASLLEAEGSRRVRPGRPLATQPRYVGGLVLDGLGWVLSVVALRSLPVVTVQSVLAGAVAVTTVAGRPGRVRDLPRRSLAGVVAVVLGSVLVAAAAQPGRPAALPAAAEPALLAVAVVTLLALEPVRRSGTAVATAAAAGLAYGGVALSVRALHVRSAGWASVLELAAEPLAYAVLVLGLTGTLWTAAALRSGAVGTVTAVLSTTQVVVPGLVGLALLGDRLRPGWAPVLVAGLALTVAGVLLLARPHRSR</sequence>
<dbReference type="PANTHER" id="PTHR40761">
    <property type="entry name" value="CONSERVED INTEGRAL MEMBRANE ALANINE VALINE AND LEUCINE RICH PROTEIN-RELATED"/>
    <property type="match status" value="1"/>
</dbReference>
<feature type="transmembrane region" description="Helical" evidence="1">
    <location>
        <begin position="147"/>
        <end position="167"/>
    </location>
</feature>
<evidence type="ECO:0000256" key="1">
    <source>
        <dbReference type="SAM" id="Phobius"/>
    </source>
</evidence>
<proteinExistence type="predicted"/>
<evidence type="ECO:0000313" key="2">
    <source>
        <dbReference type="EMBL" id="SDG76914.1"/>
    </source>
</evidence>
<dbReference type="InterPro" id="IPR037185">
    <property type="entry name" value="EmrE-like"/>
</dbReference>
<feature type="transmembrane region" description="Helical" evidence="1">
    <location>
        <begin position="95"/>
        <end position="113"/>
    </location>
</feature>
<name>A0A1G7WYD8_9ACTN</name>
<keyword evidence="3" id="KW-1185">Reference proteome</keyword>
<dbReference type="AlphaFoldDB" id="A0A1G7WYD8"/>
<keyword evidence="1" id="KW-1133">Transmembrane helix</keyword>
<feature type="transmembrane region" description="Helical" evidence="1">
    <location>
        <begin position="214"/>
        <end position="236"/>
    </location>
</feature>
<gene>
    <name evidence="2" type="ORF">SAMN05660324_3562</name>
</gene>
<dbReference type="RefSeq" id="WP_091066161.1">
    <property type="nucleotide sequence ID" value="NZ_FNCF01000005.1"/>
</dbReference>
<dbReference type="Proteomes" id="UP000198863">
    <property type="component" value="Unassembled WGS sequence"/>
</dbReference>
<reference evidence="3" key="1">
    <citation type="submission" date="2016-10" db="EMBL/GenBank/DDBJ databases">
        <authorList>
            <person name="Varghese N."/>
            <person name="Submissions S."/>
        </authorList>
    </citation>
    <scope>NUCLEOTIDE SEQUENCE [LARGE SCALE GENOMIC DNA]</scope>
    <source>
        <strain evidence="3">DSM 44526</strain>
    </source>
</reference>
<dbReference type="PANTHER" id="PTHR40761:SF1">
    <property type="entry name" value="CONSERVED INTEGRAL MEMBRANE ALANINE VALINE AND LEUCINE RICH PROTEIN-RELATED"/>
    <property type="match status" value="1"/>
</dbReference>
<feature type="transmembrane region" description="Helical" evidence="1">
    <location>
        <begin position="119"/>
        <end position="140"/>
    </location>
</feature>
<feature type="transmembrane region" description="Helical" evidence="1">
    <location>
        <begin position="63"/>
        <end position="83"/>
    </location>
</feature>
<organism evidence="2 3">
    <name type="scientific">Klenkia brasiliensis</name>
    <dbReference type="NCBI Taxonomy" id="333142"/>
    <lineage>
        <taxon>Bacteria</taxon>
        <taxon>Bacillati</taxon>
        <taxon>Actinomycetota</taxon>
        <taxon>Actinomycetes</taxon>
        <taxon>Geodermatophilales</taxon>
        <taxon>Geodermatophilaceae</taxon>
        <taxon>Klenkia</taxon>
    </lineage>
</organism>
<evidence type="ECO:0000313" key="3">
    <source>
        <dbReference type="Proteomes" id="UP000198863"/>
    </source>
</evidence>
<feature type="transmembrane region" description="Helical" evidence="1">
    <location>
        <begin position="242"/>
        <end position="262"/>
    </location>
</feature>
<evidence type="ECO:0008006" key="4">
    <source>
        <dbReference type="Google" id="ProtNLM"/>
    </source>
</evidence>
<feature type="transmembrane region" description="Helical" evidence="1">
    <location>
        <begin position="187"/>
        <end position="207"/>
    </location>
</feature>